<keyword evidence="4" id="KW-1185">Reference proteome</keyword>
<sequence length="103" mass="11766">MSDNDIALKPKTKSKPKLDRPKLYKVILFNDDYTPREFVVMILKVVFRMSEETGYRVMMTAHKMGSSVVVVCTKDIAETKVKEAMDYAKEAGFPLMLTAEPEE</sequence>
<name>A0A109JDA6_9HYPH</name>
<dbReference type="RefSeq" id="WP_025661709.1">
    <property type="nucleotide sequence ID" value="NZ_JBBNAS010000247.1"/>
</dbReference>
<comment type="similarity">
    <text evidence="1">Belongs to the ClpS family.</text>
</comment>
<dbReference type="OrthoDB" id="9796121at2"/>
<dbReference type="Pfam" id="PF02617">
    <property type="entry name" value="ClpS"/>
    <property type="match status" value="1"/>
</dbReference>
<dbReference type="Gene3D" id="3.30.1390.10">
    <property type="match status" value="1"/>
</dbReference>
<comment type="function">
    <text evidence="1">Involved in the modulation of the specificity of the ClpAP-mediated ATP-dependent protein degradation.</text>
</comment>
<comment type="caution">
    <text evidence="3">The sequence shown here is derived from an EMBL/GenBank/DDBJ whole genome shotgun (WGS) entry which is preliminary data.</text>
</comment>
<dbReference type="InterPro" id="IPR022935">
    <property type="entry name" value="ClpS"/>
</dbReference>
<dbReference type="FunFam" id="3.30.1390.10:FF:000002">
    <property type="entry name" value="ATP-dependent Clp protease adapter protein ClpS"/>
    <property type="match status" value="1"/>
</dbReference>
<keyword evidence="3" id="KW-0378">Hydrolase</keyword>
<evidence type="ECO:0000313" key="3">
    <source>
        <dbReference type="EMBL" id="KWV46781.1"/>
    </source>
</evidence>
<feature type="domain" description="Adaptor protein ClpS core" evidence="2">
    <location>
        <begin position="20"/>
        <end position="98"/>
    </location>
</feature>
<organism evidence="3 4">
    <name type="scientific">Rhizobium altiplani</name>
    <dbReference type="NCBI Taxonomy" id="1864509"/>
    <lineage>
        <taxon>Bacteria</taxon>
        <taxon>Pseudomonadati</taxon>
        <taxon>Pseudomonadota</taxon>
        <taxon>Alphaproteobacteria</taxon>
        <taxon>Hyphomicrobiales</taxon>
        <taxon>Rhizobiaceae</taxon>
        <taxon>Rhizobium/Agrobacterium group</taxon>
        <taxon>Rhizobium</taxon>
    </lineage>
</organism>
<dbReference type="GO" id="GO:0030163">
    <property type="term" value="P:protein catabolic process"/>
    <property type="evidence" value="ECO:0007669"/>
    <property type="project" value="InterPro"/>
</dbReference>
<dbReference type="GO" id="GO:0008233">
    <property type="term" value="F:peptidase activity"/>
    <property type="evidence" value="ECO:0007669"/>
    <property type="project" value="UniProtKB-KW"/>
</dbReference>
<dbReference type="HAMAP" id="MF_00302">
    <property type="entry name" value="ClpS"/>
    <property type="match status" value="1"/>
</dbReference>
<keyword evidence="3" id="KW-0645">Protease</keyword>
<dbReference type="AlphaFoldDB" id="A0A109JDA6"/>
<gene>
    <name evidence="1 3" type="primary">clpS</name>
    <name evidence="3" type="ORF">AS026_15275</name>
</gene>
<protein>
    <recommendedName>
        <fullName evidence="1">ATP-dependent Clp protease adapter protein ClpS</fullName>
    </recommendedName>
</protein>
<dbReference type="SUPFAM" id="SSF54736">
    <property type="entry name" value="ClpS-like"/>
    <property type="match status" value="1"/>
</dbReference>
<evidence type="ECO:0000256" key="1">
    <source>
        <dbReference type="HAMAP-Rule" id="MF_00302"/>
    </source>
</evidence>
<reference evidence="3 4" key="1">
    <citation type="submission" date="2015-11" db="EMBL/GenBank/DDBJ databases">
        <title>Draft Genome Sequence of the Strain BR 10423 (Rhizobium sp.) isolated from nodules of Mimosa pudica.</title>
        <authorList>
            <person name="Barauna A.C."/>
            <person name="Zilli J.E."/>
            <person name="Simoes-Araujo J.L."/>
            <person name="Reis V.M."/>
            <person name="James E.K."/>
            <person name="Reis F.B.Jr."/>
            <person name="Rouws L.F."/>
            <person name="Passos S.R."/>
            <person name="Gois S.R."/>
        </authorList>
    </citation>
    <scope>NUCLEOTIDE SEQUENCE [LARGE SCALE GENOMIC DNA]</scope>
    <source>
        <strain evidence="3 4">BR10423</strain>
    </source>
</reference>
<comment type="subunit">
    <text evidence="1">Binds to the N-terminal domain of the chaperone ClpA.</text>
</comment>
<accession>A0A109JDA6</accession>
<dbReference type="NCBIfam" id="NF009561">
    <property type="entry name" value="PRK13019.1-1"/>
    <property type="match status" value="1"/>
</dbReference>
<proteinExistence type="inferred from homology"/>
<evidence type="ECO:0000313" key="4">
    <source>
        <dbReference type="Proteomes" id="UP000068164"/>
    </source>
</evidence>
<dbReference type="EMBL" id="LNCD01000106">
    <property type="protein sequence ID" value="KWV46781.1"/>
    <property type="molecule type" value="Genomic_DNA"/>
</dbReference>
<dbReference type="PANTHER" id="PTHR33473:SF19">
    <property type="entry name" value="ATP-DEPENDENT CLP PROTEASE ADAPTER PROTEIN CLPS"/>
    <property type="match status" value="1"/>
</dbReference>
<dbReference type="NCBIfam" id="NF009564">
    <property type="entry name" value="PRK13019.1-4"/>
    <property type="match status" value="1"/>
</dbReference>
<dbReference type="InterPro" id="IPR003769">
    <property type="entry name" value="ClpS_core"/>
</dbReference>
<dbReference type="InterPro" id="IPR014719">
    <property type="entry name" value="Ribosomal_bL12_C/ClpS-like"/>
</dbReference>
<dbReference type="Proteomes" id="UP000068164">
    <property type="component" value="Unassembled WGS sequence"/>
</dbReference>
<evidence type="ECO:0000259" key="2">
    <source>
        <dbReference type="Pfam" id="PF02617"/>
    </source>
</evidence>
<dbReference type="PANTHER" id="PTHR33473">
    <property type="entry name" value="ATP-DEPENDENT CLP PROTEASE ADAPTER PROTEIN CLPS1, CHLOROPLASTIC"/>
    <property type="match status" value="1"/>
</dbReference>
<dbReference type="GO" id="GO:0006508">
    <property type="term" value="P:proteolysis"/>
    <property type="evidence" value="ECO:0007669"/>
    <property type="project" value="UniProtKB-UniRule"/>
</dbReference>